<dbReference type="InterPro" id="IPR006136">
    <property type="entry name" value="FlhB"/>
</dbReference>
<dbReference type="PANTHER" id="PTHR30531">
    <property type="entry name" value="FLAGELLAR BIOSYNTHETIC PROTEIN FLHB"/>
    <property type="match status" value="1"/>
</dbReference>
<gene>
    <name evidence="13" type="primary">flhB</name>
    <name evidence="15" type="ORF">BJN45_04075</name>
</gene>
<dbReference type="PANTHER" id="PTHR30531:SF12">
    <property type="entry name" value="FLAGELLAR BIOSYNTHETIC PROTEIN FLHB"/>
    <property type="match status" value="1"/>
</dbReference>
<keyword evidence="6 13" id="KW-0812">Transmembrane</keyword>
<evidence type="ECO:0000256" key="13">
    <source>
        <dbReference type="RuleBase" id="RU364091"/>
    </source>
</evidence>
<dbReference type="Gene3D" id="3.40.1690.10">
    <property type="entry name" value="secretion proteins EscU"/>
    <property type="match status" value="1"/>
</dbReference>
<evidence type="ECO:0000313" key="15">
    <source>
        <dbReference type="EMBL" id="OMG56789.1"/>
    </source>
</evidence>
<keyword evidence="10 13" id="KW-0472">Membrane</keyword>
<dbReference type="GO" id="GO:0009306">
    <property type="term" value="P:protein secretion"/>
    <property type="evidence" value="ECO:0007669"/>
    <property type="project" value="InterPro"/>
</dbReference>
<evidence type="ECO:0000256" key="12">
    <source>
        <dbReference type="ARBA" id="ARBA00025078"/>
    </source>
</evidence>
<name>A0A1R1IE04_9RHOO</name>
<evidence type="ECO:0000256" key="3">
    <source>
        <dbReference type="ARBA" id="ARBA00021622"/>
    </source>
</evidence>
<evidence type="ECO:0000256" key="11">
    <source>
        <dbReference type="ARBA" id="ARBA00023225"/>
    </source>
</evidence>
<evidence type="ECO:0000256" key="14">
    <source>
        <dbReference type="SAM" id="MobiDB-lite"/>
    </source>
</evidence>
<dbReference type="AlphaFoldDB" id="A0A1R1IE04"/>
<feature type="compositionally biased region" description="Basic and acidic residues" evidence="14">
    <location>
        <begin position="7"/>
        <end position="25"/>
    </location>
</feature>
<evidence type="ECO:0000313" key="16">
    <source>
        <dbReference type="Proteomes" id="UP000187526"/>
    </source>
</evidence>
<protein>
    <recommendedName>
        <fullName evidence="3 13">Flagellar biosynthetic protein FlhB</fullName>
    </recommendedName>
</protein>
<comment type="subcellular location">
    <subcellularLocation>
        <location evidence="1">Cell membrane</location>
        <topology evidence="1">Multi-pass membrane protein</topology>
    </subcellularLocation>
</comment>
<keyword evidence="5 13" id="KW-1003">Cell membrane</keyword>
<evidence type="ECO:0000256" key="5">
    <source>
        <dbReference type="ARBA" id="ARBA00022475"/>
    </source>
</evidence>
<dbReference type="NCBIfam" id="TIGR00328">
    <property type="entry name" value="flhB"/>
    <property type="match status" value="1"/>
</dbReference>
<feature type="transmembrane region" description="Helical" evidence="13">
    <location>
        <begin position="146"/>
        <end position="166"/>
    </location>
</feature>
<dbReference type="EMBL" id="MTHD01000001">
    <property type="protein sequence ID" value="OMG56789.1"/>
    <property type="molecule type" value="Genomic_DNA"/>
</dbReference>
<keyword evidence="15" id="KW-0282">Flagellum</keyword>
<evidence type="ECO:0000256" key="10">
    <source>
        <dbReference type="ARBA" id="ARBA00023136"/>
    </source>
</evidence>
<dbReference type="InterPro" id="IPR029025">
    <property type="entry name" value="T3SS_substrate_exporter_C"/>
</dbReference>
<dbReference type="FunFam" id="3.40.1690.10:FF:000001">
    <property type="entry name" value="Flagellar biosynthetic protein FlhB"/>
    <property type="match status" value="1"/>
</dbReference>
<evidence type="ECO:0000256" key="9">
    <source>
        <dbReference type="ARBA" id="ARBA00022989"/>
    </source>
</evidence>
<keyword evidence="8 13" id="KW-0653">Protein transport</keyword>
<feature type="transmembrane region" description="Helical" evidence="13">
    <location>
        <begin position="33"/>
        <end position="53"/>
    </location>
</feature>
<proteinExistence type="inferred from homology"/>
<dbReference type="GO" id="GO:0005886">
    <property type="term" value="C:plasma membrane"/>
    <property type="evidence" value="ECO:0007669"/>
    <property type="project" value="UniProtKB-SubCell"/>
</dbReference>
<dbReference type="OrthoDB" id="9807950at2"/>
<keyword evidence="15" id="KW-0966">Cell projection</keyword>
<organism evidence="15 16">
    <name type="scientific">Azonexus hydrophilus</name>
    <dbReference type="NCBI Taxonomy" id="418702"/>
    <lineage>
        <taxon>Bacteria</taxon>
        <taxon>Pseudomonadati</taxon>
        <taxon>Pseudomonadota</taxon>
        <taxon>Betaproteobacteria</taxon>
        <taxon>Rhodocyclales</taxon>
        <taxon>Azonexaceae</taxon>
        <taxon>Azonexus</taxon>
    </lineage>
</organism>
<evidence type="ECO:0000256" key="7">
    <source>
        <dbReference type="ARBA" id="ARBA00022795"/>
    </source>
</evidence>
<keyword evidence="16" id="KW-1185">Reference proteome</keyword>
<accession>A0A1R1IE04</accession>
<dbReference type="PRINTS" id="PR00950">
    <property type="entry name" value="TYPE3IMSPROT"/>
</dbReference>
<feature type="transmembrane region" description="Helical" evidence="13">
    <location>
        <begin position="186"/>
        <end position="211"/>
    </location>
</feature>
<keyword evidence="15" id="KW-0969">Cilium</keyword>
<comment type="function">
    <text evidence="12 13">Required for formation of the rod structure in the basal body of the flagellar apparatus. Together with FliI and FliH, may constitute the export apparatus of flagellin.</text>
</comment>
<evidence type="ECO:0000256" key="4">
    <source>
        <dbReference type="ARBA" id="ARBA00022448"/>
    </source>
</evidence>
<comment type="caution">
    <text evidence="15">The sequence shown here is derived from an EMBL/GenBank/DDBJ whole genome shotgun (WGS) entry which is preliminary data.</text>
</comment>
<dbReference type="STRING" id="418702.BJN45_04075"/>
<dbReference type="SUPFAM" id="SSF160544">
    <property type="entry name" value="EscU C-terminal domain-like"/>
    <property type="match status" value="1"/>
</dbReference>
<reference evidence="15 16" key="1">
    <citation type="submission" date="2016-10" db="EMBL/GenBank/DDBJ databases">
        <title>Alkaliphiles isolated from bioreactors.</title>
        <authorList>
            <person name="Salah Z."/>
            <person name="Rout S.P."/>
            <person name="Humphreys P.N."/>
        </authorList>
    </citation>
    <scope>NUCLEOTIDE SEQUENCE [LARGE SCALE GENOMIC DNA]</scope>
    <source>
        <strain evidence="15 16">ZS02</strain>
    </source>
</reference>
<dbReference type="Proteomes" id="UP000187526">
    <property type="component" value="Unassembled WGS sequence"/>
</dbReference>
<keyword evidence="11 13" id="KW-1006">Bacterial flagellum protein export</keyword>
<dbReference type="Gene3D" id="6.10.250.2080">
    <property type="match status" value="1"/>
</dbReference>
<dbReference type="InterPro" id="IPR006135">
    <property type="entry name" value="T3SS_substrate_exporter"/>
</dbReference>
<evidence type="ECO:0000256" key="2">
    <source>
        <dbReference type="ARBA" id="ARBA00010690"/>
    </source>
</evidence>
<keyword evidence="7 13" id="KW-1005">Bacterial flagellum biogenesis</keyword>
<keyword evidence="4 13" id="KW-0813">Transport</keyword>
<evidence type="ECO:0000256" key="1">
    <source>
        <dbReference type="ARBA" id="ARBA00004651"/>
    </source>
</evidence>
<comment type="similarity">
    <text evidence="2 13">Belongs to the type III secretion exporter family.</text>
</comment>
<evidence type="ECO:0000256" key="6">
    <source>
        <dbReference type="ARBA" id="ARBA00022692"/>
    </source>
</evidence>
<sequence length="377" mass="41804">MAEDSDLEKTEEPTGRRIEQAREKGQIPQSRELGTFLVLIVAASTLWMMGGWFMERAIEITRKAFSFEPRYMHEPAMMVPRLAEVSGDAFFLFAPLFGLLVLASVLPPFFLNAWVFSPTALVPDIKRMNPLAGLGRMFSWNSLMELGKAILKALLVGGVAVLLISSQRDEIFGLLAEPLETALAHAGRMVLFAFLMLVLTLFLVVAADVPFQLWHYYHKLKMTKDEVKQEMKEMMGDPHVKGRIRSLQMQAARRRMMQSVPQADVIVTNPTHFSVALSYKAGMAAPKVVAKGTGAVAMKIREVAAEHAVPTLEAPPLARALYKHADLDKEIPAALYNAVAEVLAYIYQLAQWRQAGGAYPVPPRQLPVPPELVPEAA</sequence>
<evidence type="ECO:0000256" key="8">
    <source>
        <dbReference type="ARBA" id="ARBA00022927"/>
    </source>
</evidence>
<keyword evidence="9 13" id="KW-1133">Transmembrane helix</keyword>
<feature type="region of interest" description="Disordered" evidence="14">
    <location>
        <begin position="1"/>
        <end position="26"/>
    </location>
</feature>
<feature type="transmembrane region" description="Helical" evidence="13">
    <location>
        <begin position="82"/>
        <end position="103"/>
    </location>
</feature>
<dbReference type="RefSeq" id="WP_076092280.1">
    <property type="nucleotide sequence ID" value="NZ_MTHD01000001.1"/>
</dbReference>
<dbReference type="GO" id="GO:0044780">
    <property type="term" value="P:bacterial-type flagellum assembly"/>
    <property type="evidence" value="ECO:0007669"/>
    <property type="project" value="InterPro"/>
</dbReference>
<dbReference type="Pfam" id="PF01312">
    <property type="entry name" value="Bac_export_2"/>
    <property type="match status" value="1"/>
</dbReference>